<proteinExistence type="predicted"/>
<dbReference type="Proteomes" id="UP000293671">
    <property type="component" value="Unassembled WGS sequence"/>
</dbReference>
<accession>A0A4Q7W0U5</accession>
<dbReference type="InterPro" id="IPR013078">
    <property type="entry name" value="His_Pase_superF_clade-1"/>
</dbReference>
<organism evidence="1 2">
    <name type="scientific">Rivibacter subsaxonicus</name>
    <dbReference type="NCBI Taxonomy" id="457575"/>
    <lineage>
        <taxon>Bacteria</taxon>
        <taxon>Pseudomonadati</taxon>
        <taxon>Pseudomonadota</taxon>
        <taxon>Betaproteobacteria</taxon>
        <taxon>Burkholderiales</taxon>
        <taxon>Rivibacter</taxon>
    </lineage>
</organism>
<evidence type="ECO:0000313" key="1">
    <source>
        <dbReference type="EMBL" id="RZU02821.1"/>
    </source>
</evidence>
<dbReference type="Gene3D" id="3.40.50.1240">
    <property type="entry name" value="Phosphoglycerate mutase-like"/>
    <property type="match status" value="1"/>
</dbReference>
<dbReference type="SMART" id="SM00855">
    <property type="entry name" value="PGAM"/>
    <property type="match status" value="1"/>
</dbReference>
<dbReference type="EMBL" id="SHKP01000004">
    <property type="protein sequence ID" value="RZU02821.1"/>
    <property type="molecule type" value="Genomic_DNA"/>
</dbReference>
<dbReference type="CDD" id="cd07067">
    <property type="entry name" value="HP_PGM_like"/>
    <property type="match status" value="1"/>
</dbReference>
<dbReference type="RefSeq" id="WP_130430546.1">
    <property type="nucleotide sequence ID" value="NZ_SHKP01000004.1"/>
</dbReference>
<sequence>MDLILWRHAEAHLVRDGQTDLQRALTPKGERQAQRMAEWLNQRLAESTRILVSPALRCQQTAQALGRPYKTVNALAPEASVETLLVAAKWPQAGEPVLVVGHQPTLGLTAAWLLAGIEQPWSVKKGAVWWLRQRERADEERVVLQAVQGADLL</sequence>
<dbReference type="InterPro" id="IPR029033">
    <property type="entry name" value="His_PPase_superfam"/>
</dbReference>
<evidence type="ECO:0000313" key="2">
    <source>
        <dbReference type="Proteomes" id="UP000293671"/>
    </source>
</evidence>
<reference evidence="1 2" key="1">
    <citation type="submission" date="2019-02" db="EMBL/GenBank/DDBJ databases">
        <title>Genomic Encyclopedia of Type Strains, Phase IV (KMG-IV): sequencing the most valuable type-strain genomes for metagenomic binning, comparative biology and taxonomic classification.</title>
        <authorList>
            <person name="Goeker M."/>
        </authorList>
    </citation>
    <scope>NUCLEOTIDE SEQUENCE [LARGE SCALE GENOMIC DNA]</scope>
    <source>
        <strain evidence="1 2">DSM 19570</strain>
    </source>
</reference>
<name>A0A4Q7W0U5_9BURK</name>
<dbReference type="SUPFAM" id="SSF53254">
    <property type="entry name" value="Phosphoglycerate mutase-like"/>
    <property type="match status" value="1"/>
</dbReference>
<gene>
    <name evidence="1" type="ORF">EV670_0850</name>
</gene>
<protein>
    <submittedName>
        <fullName evidence="1">Phosphohistidine phosphatase SixA</fullName>
    </submittedName>
</protein>
<dbReference type="Pfam" id="PF00300">
    <property type="entry name" value="His_Phos_1"/>
    <property type="match status" value="1"/>
</dbReference>
<dbReference type="OrthoDB" id="9814783at2"/>
<keyword evidence="2" id="KW-1185">Reference proteome</keyword>
<dbReference type="AlphaFoldDB" id="A0A4Q7W0U5"/>
<comment type="caution">
    <text evidence="1">The sequence shown here is derived from an EMBL/GenBank/DDBJ whole genome shotgun (WGS) entry which is preliminary data.</text>
</comment>